<keyword evidence="3" id="KW-1185">Reference proteome</keyword>
<dbReference type="InterPro" id="IPR002156">
    <property type="entry name" value="RNaseH_domain"/>
</dbReference>
<dbReference type="EMBL" id="EQ973868">
    <property type="protein sequence ID" value="EEF41229.1"/>
    <property type="molecule type" value="Genomic_DNA"/>
</dbReference>
<dbReference type="AlphaFoldDB" id="B9S509"/>
<evidence type="ECO:0000313" key="3">
    <source>
        <dbReference type="Proteomes" id="UP000008311"/>
    </source>
</evidence>
<name>B9S509_RICCO</name>
<accession>B9S509</accession>
<feature type="domain" description="RNase H type-1" evidence="1">
    <location>
        <begin position="54"/>
        <end position="108"/>
    </location>
</feature>
<dbReference type="GO" id="GO:0004523">
    <property type="term" value="F:RNA-DNA hybrid ribonuclease activity"/>
    <property type="evidence" value="ECO:0007669"/>
    <property type="project" value="InterPro"/>
</dbReference>
<dbReference type="Proteomes" id="UP000008311">
    <property type="component" value="Unassembled WGS sequence"/>
</dbReference>
<protein>
    <recommendedName>
        <fullName evidence="1">RNase H type-1 domain-containing protein</fullName>
    </recommendedName>
</protein>
<dbReference type="GO" id="GO:0003676">
    <property type="term" value="F:nucleic acid binding"/>
    <property type="evidence" value="ECO:0007669"/>
    <property type="project" value="InterPro"/>
</dbReference>
<gene>
    <name evidence="2" type="ORF">RCOM_1719390</name>
</gene>
<sequence length="117" mass="12792">MLQKIHSSVDYSGGSQLLPMDTIAPLWAAPQRQCQSDFHTAFVKNRQGYTVPFSFGEAVQYIASAIQAEAYGLSPAVKWARRSGLPSVIFEGDCKCVIDTVNAVRDLSSKGQGNVYF</sequence>
<organism evidence="2 3">
    <name type="scientific">Ricinus communis</name>
    <name type="common">Castor bean</name>
    <dbReference type="NCBI Taxonomy" id="3988"/>
    <lineage>
        <taxon>Eukaryota</taxon>
        <taxon>Viridiplantae</taxon>
        <taxon>Streptophyta</taxon>
        <taxon>Embryophyta</taxon>
        <taxon>Tracheophyta</taxon>
        <taxon>Spermatophyta</taxon>
        <taxon>Magnoliopsida</taxon>
        <taxon>eudicotyledons</taxon>
        <taxon>Gunneridae</taxon>
        <taxon>Pentapetalae</taxon>
        <taxon>rosids</taxon>
        <taxon>fabids</taxon>
        <taxon>Malpighiales</taxon>
        <taxon>Euphorbiaceae</taxon>
        <taxon>Acalyphoideae</taxon>
        <taxon>Acalypheae</taxon>
        <taxon>Ricinus</taxon>
    </lineage>
</organism>
<reference evidence="3" key="1">
    <citation type="journal article" date="2010" name="Nat. Biotechnol.">
        <title>Draft genome sequence of the oilseed species Ricinus communis.</title>
        <authorList>
            <person name="Chan A.P."/>
            <person name="Crabtree J."/>
            <person name="Zhao Q."/>
            <person name="Lorenzi H."/>
            <person name="Orvis J."/>
            <person name="Puiu D."/>
            <person name="Melake-Berhan A."/>
            <person name="Jones K.M."/>
            <person name="Redman J."/>
            <person name="Chen G."/>
            <person name="Cahoon E.B."/>
            <person name="Gedil M."/>
            <person name="Stanke M."/>
            <person name="Haas B.J."/>
            <person name="Wortman J.R."/>
            <person name="Fraser-Liggett C.M."/>
            <person name="Ravel J."/>
            <person name="Rabinowicz P.D."/>
        </authorList>
    </citation>
    <scope>NUCLEOTIDE SEQUENCE [LARGE SCALE GENOMIC DNA]</scope>
    <source>
        <strain evidence="3">cv. Hale</strain>
    </source>
</reference>
<evidence type="ECO:0000259" key="1">
    <source>
        <dbReference type="Pfam" id="PF13456"/>
    </source>
</evidence>
<proteinExistence type="predicted"/>
<dbReference type="InParanoid" id="B9S509"/>
<evidence type="ECO:0000313" key="2">
    <source>
        <dbReference type="EMBL" id="EEF41229.1"/>
    </source>
</evidence>
<dbReference type="Pfam" id="PF13456">
    <property type="entry name" value="RVT_3"/>
    <property type="match status" value="1"/>
</dbReference>